<feature type="transmembrane region" description="Helical" evidence="7">
    <location>
        <begin position="55"/>
        <end position="79"/>
    </location>
</feature>
<evidence type="ECO:0000256" key="1">
    <source>
        <dbReference type="ARBA" id="ARBA00004651"/>
    </source>
</evidence>
<feature type="transmembrane region" description="Helical" evidence="7">
    <location>
        <begin position="295"/>
        <end position="316"/>
    </location>
</feature>
<keyword evidence="4 7" id="KW-0812">Transmembrane</keyword>
<feature type="transmembrane region" description="Helical" evidence="7">
    <location>
        <begin position="455"/>
        <end position="477"/>
    </location>
</feature>
<feature type="transmembrane region" description="Helical" evidence="7">
    <location>
        <begin position="423"/>
        <end position="443"/>
    </location>
</feature>
<dbReference type="GO" id="GO:0005886">
    <property type="term" value="C:plasma membrane"/>
    <property type="evidence" value="ECO:0007669"/>
    <property type="project" value="UniProtKB-SubCell"/>
</dbReference>
<dbReference type="CDD" id="cd13127">
    <property type="entry name" value="MATE_tuaB_like"/>
    <property type="match status" value="1"/>
</dbReference>
<evidence type="ECO:0008006" key="10">
    <source>
        <dbReference type="Google" id="ProtNLM"/>
    </source>
</evidence>
<dbReference type="InterPro" id="IPR050833">
    <property type="entry name" value="Poly_Biosynth_Transport"/>
</dbReference>
<dbReference type="Proteomes" id="UP000528185">
    <property type="component" value="Unassembled WGS sequence"/>
</dbReference>
<evidence type="ECO:0000256" key="5">
    <source>
        <dbReference type="ARBA" id="ARBA00022989"/>
    </source>
</evidence>
<evidence type="ECO:0000256" key="3">
    <source>
        <dbReference type="ARBA" id="ARBA00022475"/>
    </source>
</evidence>
<accession>A0AAN2A5W0</accession>
<comment type="caution">
    <text evidence="8">The sequence shown here is derived from an EMBL/GenBank/DDBJ whole genome shotgun (WGS) entry which is preliminary data.</text>
</comment>
<dbReference type="AlphaFoldDB" id="A0AAN2A5W0"/>
<feature type="transmembrane region" description="Helical" evidence="7">
    <location>
        <begin position="91"/>
        <end position="112"/>
    </location>
</feature>
<dbReference type="PANTHER" id="PTHR30250">
    <property type="entry name" value="PST FAMILY PREDICTED COLANIC ACID TRANSPORTER"/>
    <property type="match status" value="1"/>
</dbReference>
<feature type="transmembrane region" description="Helical" evidence="7">
    <location>
        <begin position="31"/>
        <end position="49"/>
    </location>
</feature>
<evidence type="ECO:0000313" key="9">
    <source>
        <dbReference type="Proteomes" id="UP000528185"/>
    </source>
</evidence>
<keyword evidence="5 7" id="KW-1133">Transmembrane helix</keyword>
<dbReference type="EMBL" id="CAICSX020000002">
    <property type="protein sequence ID" value="CAD0215205.1"/>
    <property type="molecule type" value="Genomic_DNA"/>
</dbReference>
<comment type="subcellular location">
    <subcellularLocation>
        <location evidence="1">Cell membrane</location>
        <topology evidence="1">Multi-pass membrane protein</topology>
    </subcellularLocation>
</comment>
<feature type="transmembrane region" description="Helical" evidence="7">
    <location>
        <begin position="182"/>
        <end position="200"/>
    </location>
</feature>
<gene>
    <name evidence="8" type="ORF">AGRHK599_LOCUS3450</name>
</gene>
<keyword evidence="6 7" id="KW-0472">Membrane</keyword>
<evidence type="ECO:0000313" key="8">
    <source>
        <dbReference type="EMBL" id="CAD0215205.1"/>
    </source>
</evidence>
<feature type="transmembrane region" description="Helical" evidence="7">
    <location>
        <begin position="392"/>
        <end position="411"/>
    </location>
</feature>
<feature type="transmembrane region" description="Helical" evidence="7">
    <location>
        <begin position="156"/>
        <end position="176"/>
    </location>
</feature>
<name>A0AAN2A5W0_RHIRH</name>
<dbReference type="Pfam" id="PF13440">
    <property type="entry name" value="Polysacc_synt_3"/>
    <property type="match status" value="1"/>
</dbReference>
<keyword evidence="3" id="KW-1003">Cell membrane</keyword>
<evidence type="ECO:0000256" key="2">
    <source>
        <dbReference type="ARBA" id="ARBA00007430"/>
    </source>
</evidence>
<evidence type="ECO:0000256" key="7">
    <source>
        <dbReference type="SAM" id="Phobius"/>
    </source>
</evidence>
<sequence>MVESHIGRMAETNSIGSAAVRGVFWSIIQNWGGKLFTSVLFIVLARFLSPTDYGMVAAAGLVLMLIQMLSEFGFADAIVQKRNLEPSDINLPFYVSVAVATLLATAVCVFSSELESWFEVDGLAPIIVAICILLPLNTASLFQEVNYRRALAFKPLAIRTFISNIIGGGVAIAFAIMGLGVWSLVVQTYVATIVTLIWLWRKPHWLPGTTLRPGSLVELLRFGSSALGLRIVEFGSTRLIDFIILGRYGVAVFGLYTVGSRLYQLLMQLLQSALYDVSLTVLSRVSHERERMAELYKQLIVISAIVSTPAFVLFAALAPEICRVLFGAQWQGADEIARPLLLLGALQCVQFQNGPFLSARGQPNKVLIAGTVKSVSTILMILLIPTDSISELVIVYVLGQLASTPFTFFFVSRELDVPLLRIIFLLLPSFASSGLGFFLVQWMRPEVASLALGDFMSGLMLGSAFVVIYFSLMALLARRQARSALLFVMSKMRSRKEANA</sequence>
<evidence type="ECO:0000256" key="6">
    <source>
        <dbReference type="ARBA" id="ARBA00023136"/>
    </source>
</evidence>
<protein>
    <recommendedName>
        <fullName evidence="10">Lipopolysaccharide biosynthesis protein</fullName>
    </recommendedName>
</protein>
<evidence type="ECO:0000256" key="4">
    <source>
        <dbReference type="ARBA" id="ARBA00022692"/>
    </source>
</evidence>
<comment type="similarity">
    <text evidence="2">Belongs to the polysaccharide synthase family.</text>
</comment>
<feature type="transmembrane region" description="Helical" evidence="7">
    <location>
        <begin position="124"/>
        <end position="144"/>
    </location>
</feature>
<dbReference type="PANTHER" id="PTHR30250:SF10">
    <property type="entry name" value="LIPOPOLYSACCHARIDE BIOSYNTHESIS PROTEIN WZXC"/>
    <property type="match status" value="1"/>
</dbReference>
<reference evidence="8 9" key="1">
    <citation type="submission" date="2020-06" db="EMBL/GenBank/DDBJ databases">
        <authorList>
            <person name="De Coninck B."/>
            <person name="Ibrahim H."/>
        </authorList>
    </citation>
    <scope>NUCLEOTIDE SEQUENCE [LARGE SCALE GENOMIC DNA]</scope>
    <source>
        <strain evidence="8">Ag_rhizogenes_K599</strain>
    </source>
</reference>
<proteinExistence type="inferred from homology"/>
<organism evidence="8 9">
    <name type="scientific">Rhizobium rhizogenes</name>
    <name type="common">Agrobacterium rhizogenes</name>
    <dbReference type="NCBI Taxonomy" id="359"/>
    <lineage>
        <taxon>Bacteria</taxon>
        <taxon>Pseudomonadati</taxon>
        <taxon>Pseudomonadota</taxon>
        <taxon>Alphaproteobacteria</taxon>
        <taxon>Hyphomicrobiales</taxon>
        <taxon>Rhizobiaceae</taxon>
        <taxon>Rhizobium/Agrobacterium group</taxon>
        <taxon>Rhizobium</taxon>
    </lineage>
</organism>